<keyword evidence="3" id="KW-1185">Reference proteome</keyword>
<accession>A0A9P0KW05</accession>
<proteinExistence type="predicted"/>
<dbReference type="AlphaFoldDB" id="A0A9P0KW05"/>
<sequence>METINFPIHKKGTKMDSKNYSSDTDYKPTILGNTTCRSNKEHRSRNAKRLMEEVLRRPGRRARSIPIHRVLAKDTLADVGLIIKSDQSRKEY</sequence>
<feature type="region of interest" description="Disordered" evidence="1">
    <location>
        <begin position="1"/>
        <end position="26"/>
    </location>
</feature>
<comment type="caution">
    <text evidence="2">The sequence shown here is derived from an EMBL/GenBank/DDBJ whole genome shotgun (WGS) entry which is preliminary data.</text>
</comment>
<organism evidence="2 3">
    <name type="scientific">Acanthoscelides obtectus</name>
    <name type="common">Bean weevil</name>
    <name type="synonym">Bruchus obtectus</name>
    <dbReference type="NCBI Taxonomy" id="200917"/>
    <lineage>
        <taxon>Eukaryota</taxon>
        <taxon>Metazoa</taxon>
        <taxon>Ecdysozoa</taxon>
        <taxon>Arthropoda</taxon>
        <taxon>Hexapoda</taxon>
        <taxon>Insecta</taxon>
        <taxon>Pterygota</taxon>
        <taxon>Neoptera</taxon>
        <taxon>Endopterygota</taxon>
        <taxon>Coleoptera</taxon>
        <taxon>Polyphaga</taxon>
        <taxon>Cucujiformia</taxon>
        <taxon>Chrysomeloidea</taxon>
        <taxon>Chrysomelidae</taxon>
        <taxon>Bruchinae</taxon>
        <taxon>Bruchini</taxon>
        <taxon>Acanthoscelides</taxon>
    </lineage>
</organism>
<gene>
    <name evidence="2" type="ORF">ACAOBT_LOCUS15630</name>
</gene>
<dbReference type="EMBL" id="CAKOFQ010006941">
    <property type="protein sequence ID" value="CAH1983596.1"/>
    <property type="molecule type" value="Genomic_DNA"/>
</dbReference>
<reference evidence="2" key="1">
    <citation type="submission" date="2022-03" db="EMBL/GenBank/DDBJ databases">
        <authorList>
            <person name="Sayadi A."/>
        </authorList>
    </citation>
    <scope>NUCLEOTIDE SEQUENCE</scope>
</reference>
<evidence type="ECO:0000313" key="3">
    <source>
        <dbReference type="Proteomes" id="UP001152888"/>
    </source>
</evidence>
<dbReference type="Proteomes" id="UP001152888">
    <property type="component" value="Unassembled WGS sequence"/>
</dbReference>
<protein>
    <submittedName>
        <fullName evidence="2">Uncharacterized protein</fullName>
    </submittedName>
</protein>
<evidence type="ECO:0000313" key="2">
    <source>
        <dbReference type="EMBL" id="CAH1983596.1"/>
    </source>
</evidence>
<evidence type="ECO:0000256" key="1">
    <source>
        <dbReference type="SAM" id="MobiDB-lite"/>
    </source>
</evidence>
<name>A0A9P0KW05_ACAOB</name>